<keyword evidence="6" id="KW-0804">Transcription</keyword>
<dbReference type="STRING" id="1464122.SAMN05421737_11248"/>
<feature type="domain" description="Response regulatory" evidence="9">
    <location>
        <begin position="3"/>
        <end position="116"/>
    </location>
</feature>
<dbReference type="SUPFAM" id="SSF46894">
    <property type="entry name" value="C-terminal effector domain of the bipartite response regulators"/>
    <property type="match status" value="1"/>
</dbReference>
<dbReference type="Pfam" id="PF00072">
    <property type="entry name" value="Response_reg"/>
    <property type="match status" value="1"/>
</dbReference>
<dbReference type="Gene3D" id="3.40.50.2300">
    <property type="match status" value="1"/>
</dbReference>
<dbReference type="GO" id="GO:0000156">
    <property type="term" value="F:phosphorelay response regulator activity"/>
    <property type="evidence" value="ECO:0007669"/>
    <property type="project" value="TreeGrafter"/>
</dbReference>
<keyword evidence="4" id="KW-0805">Transcription regulation</keyword>
<dbReference type="InterPro" id="IPR016032">
    <property type="entry name" value="Sig_transdc_resp-reg_C-effctor"/>
</dbReference>
<comment type="subcellular location">
    <subcellularLocation>
        <location evidence="1">Cytoplasm</location>
    </subcellularLocation>
</comment>
<dbReference type="RefSeq" id="WP_090776528.1">
    <property type="nucleotide sequence ID" value="NZ_FMYM01000012.1"/>
</dbReference>
<evidence type="ECO:0000259" key="9">
    <source>
        <dbReference type="PROSITE" id="PS50110"/>
    </source>
</evidence>
<feature type="modified residue" description="4-aspartylphosphate" evidence="7">
    <location>
        <position position="52"/>
    </location>
</feature>
<evidence type="ECO:0000256" key="6">
    <source>
        <dbReference type="ARBA" id="ARBA00023163"/>
    </source>
</evidence>
<dbReference type="OrthoDB" id="9790442at2"/>
<evidence type="ECO:0000256" key="5">
    <source>
        <dbReference type="ARBA" id="ARBA00023125"/>
    </source>
</evidence>
<dbReference type="PANTHER" id="PTHR48111:SF43">
    <property type="entry name" value="STAGE 0 SPORULATION PROTEIN A HOMOLOG"/>
    <property type="match status" value="1"/>
</dbReference>
<evidence type="ECO:0000256" key="8">
    <source>
        <dbReference type="PROSITE-ProRule" id="PRU01091"/>
    </source>
</evidence>
<feature type="DNA-binding region" description="OmpR/PhoB-type" evidence="8">
    <location>
        <begin position="130"/>
        <end position="228"/>
    </location>
</feature>
<evidence type="ECO:0000256" key="4">
    <source>
        <dbReference type="ARBA" id="ARBA00023015"/>
    </source>
</evidence>
<reference evidence="12" key="1">
    <citation type="submission" date="2016-09" db="EMBL/GenBank/DDBJ databases">
        <authorList>
            <person name="Varghese N."/>
            <person name="Submissions S."/>
        </authorList>
    </citation>
    <scope>NUCLEOTIDE SEQUENCE [LARGE SCALE GENOMIC DNA]</scope>
    <source>
        <strain evidence="12">25nlg</strain>
    </source>
</reference>
<gene>
    <name evidence="11" type="ORF">SAMN05421737_11248</name>
</gene>
<accession>A0A1G6NDX4</accession>
<keyword evidence="2 7" id="KW-0597">Phosphoprotein</keyword>
<dbReference type="SMART" id="SM00862">
    <property type="entry name" value="Trans_reg_C"/>
    <property type="match status" value="1"/>
</dbReference>
<evidence type="ECO:0000256" key="7">
    <source>
        <dbReference type="PROSITE-ProRule" id="PRU00169"/>
    </source>
</evidence>
<dbReference type="SMART" id="SM00448">
    <property type="entry name" value="REC"/>
    <property type="match status" value="1"/>
</dbReference>
<evidence type="ECO:0000259" key="10">
    <source>
        <dbReference type="PROSITE" id="PS51755"/>
    </source>
</evidence>
<keyword evidence="5 8" id="KW-0238">DNA-binding</keyword>
<dbReference type="InterPro" id="IPR001789">
    <property type="entry name" value="Sig_transdc_resp-reg_receiver"/>
</dbReference>
<dbReference type="GO" id="GO:0000976">
    <property type="term" value="F:transcription cis-regulatory region binding"/>
    <property type="evidence" value="ECO:0007669"/>
    <property type="project" value="TreeGrafter"/>
</dbReference>
<keyword evidence="12" id="KW-1185">Reference proteome</keyword>
<dbReference type="InterPro" id="IPR036388">
    <property type="entry name" value="WH-like_DNA-bd_sf"/>
</dbReference>
<protein>
    <submittedName>
        <fullName evidence="11">DNA-binding response regulator, OmpR family, contains REC and winged-helix (WHTH) domain</fullName>
    </submittedName>
</protein>
<dbReference type="Gene3D" id="6.10.250.690">
    <property type="match status" value="1"/>
</dbReference>
<dbReference type="CDD" id="cd00383">
    <property type="entry name" value="trans_reg_C"/>
    <property type="match status" value="1"/>
</dbReference>
<evidence type="ECO:0000256" key="1">
    <source>
        <dbReference type="ARBA" id="ARBA00004496"/>
    </source>
</evidence>
<organism evidence="11 12">
    <name type="scientific">Shouchella lonarensis</name>
    <dbReference type="NCBI Taxonomy" id="1464122"/>
    <lineage>
        <taxon>Bacteria</taxon>
        <taxon>Bacillati</taxon>
        <taxon>Bacillota</taxon>
        <taxon>Bacilli</taxon>
        <taxon>Bacillales</taxon>
        <taxon>Bacillaceae</taxon>
        <taxon>Shouchella</taxon>
    </lineage>
</organism>
<evidence type="ECO:0000256" key="2">
    <source>
        <dbReference type="ARBA" id="ARBA00022553"/>
    </source>
</evidence>
<dbReference type="PROSITE" id="PS50110">
    <property type="entry name" value="RESPONSE_REGULATORY"/>
    <property type="match status" value="1"/>
</dbReference>
<keyword evidence="3" id="KW-0902">Two-component regulatory system</keyword>
<proteinExistence type="predicted"/>
<dbReference type="PROSITE" id="PS51755">
    <property type="entry name" value="OMPR_PHOB"/>
    <property type="match status" value="1"/>
</dbReference>
<dbReference type="InterPro" id="IPR011006">
    <property type="entry name" value="CheY-like_superfamily"/>
</dbReference>
<dbReference type="CDD" id="cd18159">
    <property type="entry name" value="REC_OmpR_NsrR-like"/>
    <property type="match status" value="1"/>
</dbReference>
<dbReference type="Gene3D" id="1.10.10.10">
    <property type="entry name" value="Winged helix-like DNA-binding domain superfamily/Winged helix DNA-binding domain"/>
    <property type="match status" value="1"/>
</dbReference>
<dbReference type="GO" id="GO:0032993">
    <property type="term" value="C:protein-DNA complex"/>
    <property type="evidence" value="ECO:0007669"/>
    <property type="project" value="TreeGrafter"/>
</dbReference>
<feature type="domain" description="OmpR/PhoB-type" evidence="10">
    <location>
        <begin position="130"/>
        <end position="228"/>
    </location>
</feature>
<dbReference type="SUPFAM" id="SSF52172">
    <property type="entry name" value="CheY-like"/>
    <property type="match status" value="1"/>
</dbReference>
<dbReference type="Proteomes" id="UP000242662">
    <property type="component" value="Unassembled WGS sequence"/>
</dbReference>
<dbReference type="InterPro" id="IPR039420">
    <property type="entry name" value="WalR-like"/>
</dbReference>
<evidence type="ECO:0000313" key="12">
    <source>
        <dbReference type="Proteomes" id="UP000242662"/>
    </source>
</evidence>
<dbReference type="GO" id="GO:0006355">
    <property type="term" value="P:regulation of DNA-templated transcription"/>
    <property type="evidence" value="ECO:0007669"/>
    <property type="project" value="InterPro"/>
</dbReference>
<name>A0A1G6NDX4_9BACI</name>
<evidence type="ECO:0000256" key="3">
    <source>
        <dbReference type="ARBA" id="ARBA00023012"/>
    </source>
</evidence>
<dbReference type="EMBL" id="FMYM01000012">
    <property type="protein sequence ID" value="SDC65654.1"/>
    <property type="molecule type" value="Genomic_DNA"/>
</dbReference>
<dbReference type="GO" id="GO:0005829">
    <property type="term" value="C:cytosol"/>
    <property type="evidence" value="ECO:0007669"/>
    <property type="project" value="TreeGrafter"/>
</dbReference>
<dbReference type="AlphaFoldDB" id="A0A1G6NDX4"/>
<dbReference type="InterPro" id="IPR001867">
    <property type="entry name" value="OmpR/PhoB-type_DNA-bd"/>
</dbReference>
<evidence type="ECO:0000313" key="11">
    <source>
        <dbReference type="EMBL" id="SDC65654.1"/>
    </source>
</evidence>
<sequence>MYHLFIVEDDAQIRRIVAEHLQRYGYQVTQAMRYEAIKDEFLEVEPDLVLLDINLPYFDGFYWCRQIRAISNVPVLFISARTDEMNQVMAIEHGGDDYLTKPFHLDVVVAKVKSALRRAYGEYAQAPNTESVRELEGLRFWPSRNELHFQGKVVALTKNEARLFARLADTPNQIVSRDDLLEALWDEVHFVDDNTLSVNVTRVRKRLSELGITDAIQTIRGQGYRLNINWGASL</sequence>
<dbReference type="Pfam" id="PF00486">
    <property type="entry name" value="Trans_reg_C"/>
    <property type="match status" value="1"/>
</dbReference>
<dbReference type="PANTHER" id="PTHR48111">
    <property type="entry name" value="REGULATOR OF RPOS"/>
    <property type="match status" value="1"/>
</dbReference>